<dbReference type="Gene3D" id="1.10.10.10">
    <property type="entry name" value="Winged helix-like DNA-binding domain superfamily/Winged helix DNA-binding domain"/>
    <property type="match status" value="1"/>
</dbReference>
<accession>A0A9D7QIZ5</accession>
<dbReference type="SMART" id="SM00419">
    <property type="entry name" value="HTH_CRP"/>
    <property type="match status" value="1"/>
</dbReference>
<dbReference type="EMBL" id="JADKBR010000020">
    <property type="protein sequence ID" value="MBK8891921.1"/>
    <property type="molecule type" value="Genomic_DNA"/>
</dbReference>
<evidence type="ECO:0000256" key="5">
    <source>
        <dbReference type="ARBA" id="ARBA00023125"/>
    </source>
</evidence>
<comment type="subcellular location">
    <subcellularLocation>
        <location evidence="1">Membrane</location>
        <topology evidence="1">Multi-pass membrane protein</topology>
    </subcellularLocation>
</comment>
<proteinExistence type="predicted"/>
<sequence>MSVPTRDPKWAQRDLLSHSPLFCGLAQPQLDELIGASRLHQLDAREYLFRAGQPIREAHLLVSGTLKRSTVLAGQKEKIIELVQAQQILGLGELFGTSRYACSAETITPCIVVALEISKLHAVIRQDLDLGWRIIQALAERQCAIEFDVTGHHFGLTGTQRVLDYLVALAGVLPGLAGESPVTLNASKKIIASRVGMTPESFSRSLRQLIDNGVIVVEGRNVHIQNATLLNTEVGNTGQRLSFCRRSPAAGAGFGISLSPGALINLCGRPRVLSQRMAMAWALIGQNIVPTKAAVKLRQLKTQFERTLDRLGSIGLPDPLANRLTTVMDVWPRYREALFHTAPALASASLVLELSEEILEAIDHLAREAATHAAVPAAHYVNLAGRNRMLSQRIGKFFLFREWGVCNDAMLQRMADSWCEFEVNLAELKRGGMSVPELAAQLKEIAEQWQRFESVLLPNLANASRSQHALAVIAQGERLLRYVDTTVKLCERLAK</sequence>
<dbReference type="Pfam" id="PF13675">
    <property type="entry name" value="PilJ"/>
    <property type="match status" value="1"/>
</dbReference>
<dbReference type="InterPro" id="IPR014710">
    <property type="entry name" value="RmlC-like_jellyroll"/>
</dbReference>
<keyword evidence="5" id="KW-0238">DNA-binding</keyword>
<evidence type="ECO:0000259" key="9">
    <source>
        <dbReference type="PROSITE" id="PS51063"/>
    </source>
</evidence>
<comment type="caution">
    <text evidence="10">The sequence shown here is derived from an EMBL/GenBank/DDBJ whole genome shotgun (WGS) entry which is preliminary data.</text>
</comment>
<dbReference type="SUPFAM" id="SSF46785">
    <property type="entry name" value="Winged helix' DNA-binding domain"/>
    <property type="match status" value="1"/>
</dbReference>
<evidence type="ECO:0000259" key="8">
    <source>
        <dbReference type="PROSITE" id="PS50042"/>
    </source>
</evidence>
<dbReference type="InterPro" id="IPR050397">
    <property type="entry name" value="Env_Response_Regulators"/>
</dbReference>
<dbReference type="InterPro" id="IPR012318">
    <property type="entry name" value="HTH_CRP"/>
</dbReference>
<dbReference type="InterPro" id="IPR018490">
    <property type="entry name" value="cNMP-bd_dom_sf"/>
</dbReference>
<feature type="domain" description="Cyclic nucleotide-binding" evidence="8">
    <location>
        <begin position="21"/>
        <end position="141"/>
    </location>
</feature>
<dbReference type="Proteomes" id="UP000808146">
    <property type="component" value="Unassembled WGS sequence"/>
</dbReference>
<dbReference type="CDD" id="cd00038">
    <property type="entry name" value="CAP_ED"/>
    <property type="match status" value="1"/>
</dbReference>
<dbReference type="GO" id="GO:0003700">
    <property type="term" value="F:DNA-binding transcription factor activity"/>
    <property type="evidence" value="ECO:0007669"/>
    <property type="project" value="TreeGrafter"/>
</dbReference>
<dbReference type="PANTHER" id="PTHR24567">
    <property type="entry name" value="CRP FAMILY TRANSCRIPTIONAL REGULATORY PROTEIN"/>
    <property type="match status" value="1"/>
</dbReference>
<keyword evidence="2" id="KW-0812">Transmembrane</keyword>
<dbReference type="Gene3D" id="2.60.120.10">
    <property type="entry name" value="Jelly Rolls"/>
    <property type="match status" value="1"/>
</dbReference>
<dbReference type="PROSITE" id="PS51063">
    <property type="entry name" value="HTH_CRP_2"/>
    <property type="match status" value="1"/>
</dbReference>
<organism evidence="10 11">
    <name type="scientific">Candidatus Dechloromonas phosphorivorans</name>
    <dbReference type="NCBI Taxonomy" id="2899244"/>
    <lineage>
        <taxon>Bacteria</taxon>
        <taxon>Pseudomonadati</taxon>
        <taxon>Pseudomonadota</taxon>
        <taxon>Betaproteobacteria</taxon>
        <taxon>Rhodocyclales</taxon>
        <taxon>Azonexaceae</taxon>
        <taxon>Dechloromonas</taxon>
    </lineage>
</organism>
<dbReference type="GO" id="GO:0016020">
    <property type="term" value="C:membrane"/>
    <property type="evidence" value="ECO:0007669"/>
    <property type="project" value="UniProtKB-SubCell"/>
</dbReference>
<gene>
    <name evidence="10" type="ORF">IPN75_16810</name>
</gene>
<protein>
    <submittedName>
        <fullName evidence="10">Type IV pili methyl-accepting chemotaxis transducer N-terminal domain-containing protein</fullName>
    </submittedName>
</protein>
<dbReference type="Pfam" id="PF00027">
    <property type="entry name" value="cNMP_binding"/>
    <property type="match status" value="1"/>
</dbReference>
<keyword evidence="3" id="KW-1133">Transmembrane helix</keyword>
<keyword evidence="6" id="KW-0472">Membrane</keyword>
<dbReference type="InterPro" id="IPR036390">
    <property type="entry name" value="WH_DNA-bd_sf"/>
</dbReference>
<dbReference type="SUPFAM" id="SSF51206">
    <property type="entry name" value="cAMP-binding domain-like"/>
    <property type="match status" value="1"/>
</dbReference>
<evidence type="ECO:0000313" key="10">
    <source>
        <dbReference type="EMBL" id="MBK8891921.1"/>
    </source>
</evidence>
<evidence type="ECO:0000256" key="2">
    <source>
        <dbReference type="ARBA" id="ARBA00022692"/>
    </source>
</evidence>
<dbReference type="GO" id="GO:0003677">
    <property type="term" value="F:DNA binding"/>
    <property type="evidence" value="ECO:0007669"/>
    <property type="project" value="UniProtKB-KW"/>
</dbReference>
<dbReference type="InterPro" id="IPR000595">
    <property type="entry name" value="cNMP-bd_dom"/>
</dbReference>
<dbReference type="InterPro" id="IPR036388">
    <property type="entry name" value="WH-like_DNA-bd_sf"/>
</dbReference>
<evidence type="ECO:0000256" key="1">
    <source>
        <dbReference type="ARBA" id="ARBA00004141"/>
    </source>
</evidence>
<dbReference type="PROSITE" id="PS50042">
    <property type="entry name" value="CNMP_BINDING_3"/>
    <property type="match status" value="1"/>
</dbReference>
<dbReference type="GO" id="GO:0005829">
    <property type="term" value="C:cytosol"/>
    <property type="evidence" value="ECO:0007669"/>
    <property type="project" value="TreeGrafter"/>
</dbReference>
<feature type="domain" description="HTH crp-type" evidence="9">
    <location>
        <begin position="156"/>
        <end position="228"/>
    </location>
</feature>
<dbReference type="Pfam" id="PF13545">
    <property type="entry name" value="HTH_Crp_2"/>
    <property type="match status" value="1"/>
</dbReference>
<evidence type="ECO:0000313" key="11">
    <source>
        <dbReference type="Proteomes" id="UP000808146"/>
    </source>
</evidence>
<evidence type="ECO:0000256" key="4">
    <source>
        <dbReference type="ARBA" id="ARBA00023015"/>
    </source>
</evidence>
<evidence type="ECO:0000256" key="7">
    <source>
        <dbReference type="ARBA" id="ARBA00023163"/>
    </source>
</evidence>
<evidence type="ECO:0000256" key="6">
    <source>
        <dbReference type="ARBA" id="ARBA00023136"/>
    </source>
</evidence>
<dbReference type="AlphaFoldDB" id="A0A9D7QIZ5"/>
<keyword evidence="7" id="KW-0804">Transcription</keyword>
<dbReference type="PANTHER" id="PTHR24567:SF26">
    <property type="entry name" value="REGULATORY PROTEIN YEIL"/>
    <property type="match status" value="1"/>
</dbReference>
<name>A0A9D7QIZ5_9RHOO</name>
<evidence type="ECO:0000256" key="3">
    <source>
        <dbReference type="ARBA" id="ARBA00022989"/>
    </source>
</evidence>
<reference evidence="10" key="1">
    <citation type="submission" date="2020-10" db="EMBL/GenBank/DDBJ databases">
        <title>Connecting structure to function with the recovery of over 1000 high-quality activated sludge metagenome-assembled genomes encoding full-length rRNA genes using long-read sequencing.</title>
        <authorList>
            <person name="Singleton C.M."/>
            <person name="Petriglieri F."/>
            <person name="Kristensen J.M."/>
            <person name="Kirkegaard R.H."/>
            <person name="Michaelsen T.Y."/>
            <person name="Andersen M.H."/>
            <person name="Karst S.M."/>
            <person name="Dueholm M.S."/>
            <person name="Nielsen P.H."/>
            <person name="Albertsen M."/>
        </authorList>
    </citation>
    <scope>NUCLEOTIDE SEQUENCE</scope>
    <source>
        <strain evidence="10">OdNE_18-Q3-R46-58_BAT3C.305</strain>
    </source>
</reference>
<dbReference type="SMART" id="SM00100">
    <property type="entry name" value="cNMP"/>
    <property type="match status" value="1"/>
</dbReference>
<keyword evidence="4" id="KW-0805">Transcription regulation</keyword>
<dbReference type="InterPro" id="IPR029095">
    <property type="entry name" value="NarX-like_N"/>
</dbReference>